<protein>
    <submittedName>
        <fullName evidence="3">Serine hydrolase domain-containing protein</fullName>
        <ecNumber evidence="3">3.-.-.-</ecNumber>
    </submittedName>
</protein>
<dbReference type="GO" id="GO:0016787">
    <property type="term" value="F:hydrolase activity"/>
    <property type="evidence" value="ECO:0007669"/>
    <property type="project" value="UniProtKB-KW"/>
</dbReference>
<keyword evidence="4" id="KW-1185">Reference proteome</keyword>
<name>A0ABW4QRR8_9BACT</name>
<evidence type="ECO:0000313" key="3">
    <source>
        <dbReference type="EMBL" id="MFD1872034.1"/>
    </source>
</evidence>
<evidence type="ECO:0000259" key="2">
    <source>
        <dbReference type="Pfam" id="PF00144"/>
    </source>
</evidence>
<comment type="caution">
    <text evidence="3">The sequence shown here is derived from an EMBL/GenBank/DDBJ whole genome shotgun (WGS) entry which is preliminary data.</text>
</comment>
<dbReference type="Pfam" id="PF00144">
    <property type="entry name" value="Beta-lactamase"/>
    <property type="match status" value="1"/>
</dbReference>
<feature type="chain" id="PRO_5045064576" evidence="1">
    <location>
        <begin position="19"/>
        <end position="353"/>
    </location>
</feature>
<keyword evidence="3" id="KW-0378">Hydrolase</keyword>
<dbReference type="PANTHER" id="PTHR43283">
    <property type="entry name" value="BETA-LACTAMASE-RELATED"/>
    <property type="match status" value="1"/>
</dbReference>
<organism evidence="3 4">
    <name type="scientific">Hymenobacter bucti</name>
    <dbReference type="NCBI Taxonomy" id="1844114"/>
    <lineage>
        <taxon>Bacteria</taxon>
        <taxon>Pseudomonadati</taxon>
        <taxon>Bacteroidota</taxon>
        <taxon>Cytophagia</taxon>
        <taxon>Cytophagales</taxon>
        <taxon>Hymenobacteraceae</taxon>
        <taxon>Hymenobacter</taxon>
    </lineage>
</organism>
<dbReference type="RefSeq" id="WP_382312399.1">
    <property type="nucleotide sequence ID" value="NZ_JBHUFD010000002.1"/>
</dbReference>
<evidence type="ECO:0000313" key="4">
    <source>
        <dbReference type="Proteomes" id="UP001597197"/>
    </source>
</evidence>
<reference evidence="4" key="1">
    <citation type="journal article" date="2019" name="Int. J. Syst. Evol. Microbiol.">
        <title>The Global Catalogue of Microorganisms (GCM) 10K type strain sequencing project: providing services to taxonomists for standard genome sequencing and annotation.</title>
        <authorList>
            <consortium name="The Broad Institute Genomics Platform"/>
            <consortium name="The Broad Institute Genome Sequencing Center for Infectious Disease"/>
            <person name="Wu L."/>
            <person name="Ma J."/>
        </authorList>
    </citation>
    <scope>NUCLEOTIDE SEQUENCE [LARGE SCALE GENOMIC DNA]</scope>
    <source>
        <strain evidence="4">CGMCC 1.15795</strain>
    </source>
</reference>
<proteinExistence type="predicted"/>
<gene>
    <name evidence="3" type="ORF">ACFSDX_06335</name>
</gene>
<evidence type="ECO:0000256" key="1">
    <source>
        <dbReference type="SAM" id="SignalP"/>
    </source>
</evidence>
<dbReference type="InterPro" id="IPR050789">
    <property type="entry name" value="Diverse_Enzym_Activities"/>
</dbReference>
<dbReference type="SUPFAM" id="SSF56601">
    <property type="entry name" value="beta-lactamase/transpeptidase-like"/>
    <property type="match status" value="1"/>
</dbReference>
<dbReference type="InterPro" id="IPR012338">
    <property type="entry name" value="Beta-lactam/transpept-like"/>
</dbReference>
<feature type="signal peptide" evidence="1">
    <location>
        <begin position="1"/>
        <end position="18"/>
    </location>
</feature>
<accession>A0ABW4QRR8</accession>
<dbReference type="Gene3D" id="3.40.710.10">
    <property type="entry name" value="DD-peptidase/beta-lactamase superfamily"/>
    <property type="match status" value="1"/>
</dbReference>
<feature type="domain" description="Beta-lactamase-related" evidence="2">
    <location>
        <begin position="24"/>
        <end position="330"/>
    </location>
</feature>
<dbReference type="EMBL" id="JBHUFD010000002">
    <property type="protein sequence ID" value="MFD1872034.1"/>
    <property type="molecule type" value="Genomic_DNA"/>
</dbReference>
<dbReference type="InterPro" id="IPR001466">
    <property type="entry name" value="Beta-lactam-related"/>
</dbReference>
<dbReference type="Proteomes" id="UP001597197">
    <property type="component" value="Unassembled WGS sequence"/>
</dbReference>
<sequence length="353" mass="38286">MKLLLALLLLLTGPAAWAQQAELTALLKRENVPGLQLSYTKGRTTQTYALGLRRAGTNEAMAATSILQAASLGKVVLAYVALRLHDRGVLDLDKSLLAYAPYPRLQPDARNARITARRVLTHTTGLPNWAEYPLAPTWPTSALRLKYAPDSCWNYSGEGYVWLQKTLEHLTGKSFEVLAQEEVFRPLGMQNSSFVWQSRFAARAATGHDDKSQPTAIANYAAPYGAYSLLTTAPDYGRFLQALLAGRGLAPATARLLTTPANAADRCGRPANAADPAIAWACGLGLAATSQGPALWHWGDNGDFKGFFMILPDKKESLVLLTNSANGDKLTDAVLRLFFGPGQYWAPAWLAAE</sequence>
<keyword evidence="1" id="KW-0732">Signal</keyword>
<dbReference type="PANTHER" id="PTHR43283:SF18">
    <property type="match status" value="1"/>
</dbReference>
<dbReference type="EC" id="3.-.-.-" evidence="3"/>